<dbReference type="InterPro" id="IPR035901">
    <property type="entry name" value="GIY-YIG_endonuc_sf"/>
</dbReference>
<reference evidence="3 4" key="1">
    <citation type="journal article" date="2015" name="Nature">
        <title>rRNA introns, odd ribosomes, and small enigmatic genomes across a large radiation of phyla.</title>
        <authorList>
            <person name="Brown C.T."/>
            <person name="Hug L.A."/>
            <person name="Thomas B.C."/>
            <person name="Sharon I."/>
            <person name="Castelle C.J."/>
            <person name="Singh A."/>
            <person name="Wilkins M.J."/>
            <person name="Williams K.H."/>
            <person name="Banfield J.F."/>
        </authorList>
    </citation>
    <scope>NUCLEOTIDE SEQUENCE [LARGE SCALE GENOMIC DNA]</scope>
</reference>
<evidence type="ECO:0000313" key="4">
    <source>
        <dbReference type="Proteomes" id="UP000034050"/>
    </source>
</evidence>
<accession>A0A0G1CP11</accession>
<dbReference type="Pfam" id="PF01541">
    <property type="entry name" value="GIY-YIG"/>
    <property type="match status" value="1"/>
</dbReference>
<dbReference type="Gene3D" id="3.40.1440.10">
    <property type="entry name" value="GIY-YIG endonuclease"/>
    <property type="match status" value="1"/>
</dbReference>
<sequence length="94" mass="11288">MARKQYYVYILRSLSGVFYIGITYDLVRRIYEHKQGFVDGFTKKYKVNILIYYEVYGDPWAAIAREKQLKNWNRKKKIALITKANPKFEELVIT</sequence>
<feature type="domain" description="GIY-YIG" evidence="2">
    <location>
        <begin position="4"/>
        <end position="79"/>
    </location>
</feature>
<evidence type="ECO:0000256" key="1">
    <source>
        <dbReference type="ARBA" id="ARBA00007435"/>
    </source>
</evidence>
<dbReference type="STRING" id="1618446.UV61_C0002G0221"/>
<comment type="similarity">
    <text evidence="1">Belongs to the UPF0213 family.</text>
</comment>
<protein>
    <submittedName>
        <fullName evidence="3">Excinuclease ABC C subunit domain protein</fullName>
    </submittedName>
</protein>
<dbReference type="SMART" id="SM00465">
    <property type="entry name" value="GIYc"/>
    <property type="match status" value="1"/>
</dbReference>
<dbReference type="Proteomes" id="UP000034050">
    <property type="component" value="Unassembled WGS sequence"/>
</dbReference>
<dbReference type="InterPro" id="IPR050190">
    <property type="entry name" value="UPF0213_domain"/>
</dbReference>
<name>A0A0G1CP11_9BACT</name>
<dbReference type="SUPFAM" id="SSF82771">
    <property type="entry name" value="GIY-YIG endonuclease"/>
    <property type="match status" value="1"/>
</dbReference>
<dbReference type="EMBL" id="LCFD01000002">
    <property type="protein sequence ID" value="KKS87500.1"/>
    <property type="molecule type" value="Genomic_DNA"/>
</dbReference>
<dbReference type="InterPro" id="IPR000305">
    <property type="entry name" value="GIY-YIG_endonuc"/>
</dbReference>
<dbReference type="PANTHER" id="PTHR34477">
    <property type="entry name" value="UPF0213 PROTEIN YHBQ"/>
    <property type="match status" value="1"/>
</dbReference>
<organism evidence="3 4">
    <name type="scientific">Candidatus Gottesmanbacteria bacterium GW2011_GWB1_43_11</name>
    <dbReference type="NCBI Taxonomy" id="1618446"/>
    <lineage>
        <taxon>Bacteria</taxon>
        <taxon>Candidatus Gottesmaniibacteriota</taxon>
    </lineage>
</organism>
<dbReference type="PROSITE" id="PS50164">
    <property type="entry name" value="GIY_YIG"/>
    <property type="match status" value="1"/>
</dbReference>
<comment type="caution">
    <text evidence="3">The sequence shown here is derived from an EMBL/GenBank/DDBJ whole genome shotgun (WGS) entry which is preliminary data.</text>
</comment>
<dbReference type="AlphaFoldDB" id="A0A0G1CP11"/>
<gene>
    <name evidence="3" type="ORF">UV61_C0002G0221</name>
</gene>
<dbReference type="CDD" id="cd10448">
    <property type="entry name" value="GIY-YIG_unchar_3"/>
    <property type="match status" value="1"/>
</dbReference>
<evidence type="ECO:0000259" key="2">
    <source>
        <dbReference type="PROSITE" id="PS50164"/>
    </source>
</evidence>
<proteinExistence type="inferred from homology"/>
<dbReference type="PANTHER" id="PTHR34477:SF5">
    <property type="entry name" value="BSL5627 PROTEIN"/>
    <property type="match status" value="1"/>
</dbReference>
<evidence type="ECO:0000313" key="3">
    <source>
        <dbReference type="EMBL" id="KKS87500.1"/>
    </source>
</evidence>